<organism evidence="4 5">
    <name type="scientific">Rehmannia glutinosa</name>
    <name type="common">Chinese foxglove</name>
    <dbReference type="NCBI Taxonomy" id="99300"/>
    <lineage>
        <taxon>Eukaryota</taxon>
        <taxon>Viridiplantae</taxon>
        <taxon>Streptophyta</taxon>
        <taxon>Embryophyta</taxon>
        <taxon>Tracheophyta</taxon>
        <taxon>Spermatophyta</taxon>
        <taxon>Magnoliopsida</taxon>
        <taxon>eudicotyledons</taxon>
        <taxon>Gunneridae</taxon>
        <taxon>Pentapetalae</taxon>
        <taxon>asterids</taxon>
        <taxon>lamiids</taxon>
        <taxon>Lamiales</taxon>
        <taxon>Orobanchaceae</taxon>
        <taxon>Rehmannieae</taxon>
        <taxon>Rehmannia</taxon>
    </lineage>
</organism>
<keyword evidence="2" id="KW-0732">Signal</keyword>
<keyword evidence="5" id="KW-1185">Reference proteome</keyword>
<reference evidence="4 5" key="1">
    <citation type="journal article" date="2021" name="Comput. Struct. Biotechnol. J.">
        <title>De novo genome assembly of the potent medicinal plant Rehmannia glutinosa using nanopore technology.</title>
        <authorList>
            <person name="Ma L."/>
            <person name="Dong C."/>
            <person name="Song C."/>
            <person name="Wang X."/>
            <person name="Zheng X."/>
            <person name="Niu Y."/>
            <person name="Chen S."/>
            <person name="Feng W."/>
        </authorList>
    </citation>
    <scope>NUCLEOTIDE SEQUENCE [LARGE SCALE GENOMIC DNA]</scope>
    <source>
        <strain evidence="4">DH-2019</strain>
    </source>
</reference>
<dbReference type="Gene3D" id="1.10.510.10">
    <property type="entry name" value="Transferase(Phosphotransferase) domain 1"/>
    <property type="match status" value="1"/>
</dbReference>
<dbReference type="PANTHER" id="PTHR45927">
    <property type="entry name" value="LYSM-DOMAIN RECEPTOR-LIKE KINASE-RELATED"/>
    <property type="match status" value="1"/>
</dbReference>
<evidence type="ECO:0000313" key="4">
    <source>
        <dbReference type="EMBL" id="KAK6161415.1"/>
    </source>
</evidence>
<sequence>MRKTKSNYLFPFPLLCLFFFCYSQKKLHHVQAQPSTIGYNCTANNQSANSCETYVFYRATPPDFLDLASVGDLFSVSRLMISNPSNISSPSSPLIPDQSLFVPITCSCNTVNSSITISYAALNYTILSGDTFYLVSTQKFQNLTTYQSVEVVNPSFQPTRLNVGDVIVFPIFCRCPNSSQLRNRVNYLVSYVFQPSDRLSDVASRFGSTEQSIIDVNGNNIQPLDTIFVPISRLPNITQPVIPARANENSENKGAIIGLGIGLGICGLLLILVCGIWCYREGLIKRKGEKYRDEEKHRVGKGGTNGFLKAEERSLMADVSGCLDKYKVFGIEDLKIATDGFDDKWLIQGSVYKGCIDGEWFAIKKMKWNAYEELKILQKVNHGNLVRLEGFCIDSEEANCYLVYEYVENGSLHSWLHDNKPQKLSWKTRLRIAIDVANGLQYIHEHTRPKVVHKDIKSSNILLDSNMRAKIANFGLAKSGCNAITMHIVGTQGYIAPSTSDGASSRRKWMFSRSSRASRASLRERGYGRTGERVVGQRDRDFGWERGEKVEEVERVDGRMPGERDGECYECGEFWVQPLAAVQFGTRWKEIDNLGRRLSIYYPRADNVLRPCNVLAHSLSKGANLFGDGWDLLQ</sequence>
<dbReference type="PANTHER" id="PTHR45927:SF15">
    <property type="entry name" value="SERINE_THREONINE RECEPTOR-LIKE KINASE NFP"/>
    <property type="match status" value="1"/>
</dbReference>
<proteinExistence type="predicted"/>
<dbReference type="InterPro" id="IPR059143">
    <property type="entry name" value="NFP_LysM2"/>
</dbReference>
<dbReference type="Pfam" id="PF00069">
    <property type="entry name" value="Pkinase"/>
    <property type="match status" value="1"/>
</dbReference>
<dbReference type="Proteomes" id="UP001318860">
    <property type="component" value="Unassembled WGS sequence"/>
</dbReference>
<dbReference type="Gene3D" id="3.30.200.20">
    <property type="entry name" value="Phosphorylase Kinase, domain 1"/>
    <property type="match status" value="1"/>
</dbReference>
<feature type="chain" id="PRO_5046222982" description="Protein kinase domain-containing protein" evidence="2">
    <location>
        <begin position="24"/>
        <end position="634"/>
    </location>
</feature>
<name>A0ABR0XQM6_REHGL</name>
<evidence type="ECO:0000256" key="1">
    <source>
        <dbReference type="SAM" id="Phobius"/>
    </source>
</evidence>
<keyword evidence="1" id="KW-0472">Membrane</keyword>
<evidence type="ECO:0000256" key="2">
    <source>
        <dbReference type="SAM" id="SignalP"/>
    </source>
</evidence>
<dbReference type="InterPro" id="IPR011009">
    <property type="entry name" value="Kinase-like_dom_sf"/>
</dbReference>
<dbReference type="Pfam" id="PF23446">
    <property type="entry name" value="LysM1_NFP_LYK"/>
    <property type="match status" value="1"/>
</dbReference>
<dbReference type="Pfam" id="PF23457">
    <property type="entry name" value="LysM2_NFP"/>
    <property type="match status" value="1"/>
</dbReference>
<evidence type="ECO:0000259" key="3">
    <source>
        <dbReference type="PROSITE" id="PS50011"/>
    </source>
</evidence>
<dbReference type="InterPro" id="IPR059144">
    <property type="entry name" value="NFP_LysM3"/>
</dbReference>
<dbReference type="SMART" id="SM00220">
    <property type="entry name" value="S_TKc"/>
    <property type="match status" value="1"/>
</dbReference>
<dbReference type="InterPro" id="IPR000719">
    <property type="entry name" value="Prot_kinase_dom"/>
</dbReference>
<protein>
    <recommendedName>
        <fullName evidence="3">Protein kinase domain-containing protein</fullName>
    </recommendedName>
</protein>
<dbReference type="PROSITE" id="PS50011">
    <property type="entry name" value="PROTEIN_KINASE_DOM"/>
    <property type="match status" value="1"/>
</dbReference>
<dbReference type="SUPFAM" id="SSF56112">
    <property type="entry name" value="Protein kinase-like (PK-like)"/>
    <property type="match status" value="1"/>
</dbReference>
<keyword evidence="1" id="KW-0812">Transmembrane</keyword>
<dbReference type="SMART" id="SM00257">
    <property type="entry name" value="LysM"/>
    <property type="match status" value="2"/>
</dbReference>
<dbReference type="InterPro" id="IPR056561">
    <property type="entry name" value="NFP_LYK_LysM1"/>
</dbReference>
<dbReference type="InterPro" id="IPR018392">
    <property type="entry name" value="LysM"/>
</dbReference>
<accession>A0ABR0XQM6</accession>
<dbReference type="InterPro" id="IPR008271">
    <property type="entry name" value="Ser/Thr_kinase_AS"/>
</dbReference>
<evidence type="ECO:0000313" key="5">
    <source>
        <dbReference type="Proteomes" id="UP001318860"/>
    </source>
</evidence>
<dbReference type="InterPro" id="IPR052611">
    <property type="entry name" value="Plant_RLK_LysM"/>
</dbReference>
<comment type="caution">
    <text evidence="4">The sequence shown here is derived from an EMBL/GenBank/DDBJ whole genome shotgun (WGS) entry which is preliminary data.</text>
</comment>
<gene>
    <name evidence="4" type="ORF">DH2020_004796</name>
</gene>
<keyword evidence="1" id="KW-1133">Transmembrane helix</keyword>
<feature type="transmembrane region" description="Helical" evidence="1">
    <location>
        <begin position="255"/>
        <end position="279"/>
    </location>
</feature>
<feature type="signal peptide" evidence="2">
    <location>
        <begin position="1"/>
        <end position="23"/>
    </location>
</feature>
<dbReference type="PROSITE" id="PS00108">
    <property type="entry name" value="PROTEIN_KINASE_ST"/>
    <property type="match status" value="1"/>
</dbReference>
<feature type="domain" description="Protein kinase" evidence="3">
    <location>
        <begin position="293"/>
        <end position="634"/>
    </location>
</feature>
<dbReference type="EMBL" id="JABTTQ020000003">
    <property type="protein sequence ID" value="KAK6161415.1"/>
    <property type="molecule type" value="Genomic_DNA"/>
</dbReference>
<dbReference type="Pfam" id="PF23462">
    <property type="entry name" value="LysM3_NFP"/>
    <property type="match status" value="1"/>
</dbReference>